<protein>
    <submittedName>
        <fullName evidence="1">Uncharacterized protein</fullName>
    </submittedName>
</protein>
<accession>A0A6H1P441</accession>
<name>A0A6H1P441_PRIMG</name>
<gene>
    <name evidence="1" type="ORF">HFZ78_17055</name>
</gene>
<organism evidence="1 2">
    <name type="scientific">Priestia megaterium</name>
    <name type="common">Bacillus megaterium</name>
    <dbReference type="NCBI Taxonomy" id="1404"/>
    <lineage>
        <taxon>Bacteria</taxon>
        <taxon>Bacillati</taxon>
        <taxon>Bacillota</taxon>
        <taxon>Bacilli</taxon>
        <taxon>Bacillales</taxon>
        <taxon>Bacillaceae</taxon>
        <taxon>Priestia</taxon>
    </lineage>
</organism>
<sequence>MANGCFPSIKISKDLQLTGARVEDPAAILGGFSYLTNEVGLLSNKGLNFVYY</sequence>
<proteinExistence type="predicted"/>
<dbReference type="Proteomes" id="UP000501868">
    <property type="component" value="Chromosome"/>
</dbReference>
<dbReference type="EMBL" id="CP051128">
    <property type="protein sequence ID" value="QIZ08225.1"/>
    <property type="molecule type" value="Genomic_DNA"/>
</dbReference>
<reference evidence="1 2" key="2">
    <citation type="submission" date="2020-04" db="EMBL/GenBank/DDBJ databases">
        <authorList>
            <person name="Fomenkov A."/>
            <person name="Anton B.P."/>
            <person name="Roberts R.J."/>
        </authorList>
    </citation>
    <scope>NUCLEOTIDE SEQUENCE [LARGE SCALE GENOMIC DNA]</scope>
    <source>
        <strain evidence="1 2">S2</strain>
    </source>
</reference>
<evidence type="ECO:0000313" key="1">
    <source>
        <dbReference type="EMBL" id="QIZ08225.1"/>
    </source>
</evidence>
<evidence type="ECO:0000313" key="2">
    <source>
        <dbReference type="Proteomes" id="UP000501868"/>
    </source>
</evidence>
<reference evidence="1 2" key="1">
    <citation type="submission" date="2020-04" db="EMBL/GenBank/DDBJ databases">
        <title>Genome-Wide Identification of 5-Methylcytosine Sites in Bacterial Genomes By High-Throughput Sequencing of MspJI Restriction Fragments.</title>
        <authorList>
            <person name="Wu V."/>
        </authorList>
    </citation>
    <scope>NUCLEOTIDE SEQUENCE [LARGE SCALE GENOMIC DNA]</scope>
    <source>
        <strain evidence="1 2">S2</strain>
    </source>
</reference>
<dbReference type="AlphaFoldDB" id="A0A6H1P441"/>